<proteinExistence type="predicted"/>
<feature type="transmembrane region" description="Helical" evidence="2">
    <location>
        <begin position="62"/>
        <end position="79"/>
    </location>
</feature>
<evidence type="ECO:0000256" key="2">
    <source>
        <dbReference type="SAM" id="Phobius"/>
    </source>
</evidence>
<evidence type="ECO:0000313" key="4">
    <source>
        <dbReference type="EMBL" id="SUE14600.1"/>
    </source>
</evidence>
<feature type="domain" description="Low molecular weight protein antigen 6 PH" evidence="3">
    <location>
        <begin position="78"/>
        <end position="148"/>
    </location>
</feature>
<dbReference type="InterPro" id="IPR019692">
    <property type="entry name" value="CFP-6_PH"/>
</dbReference>
<protein>
    <submittedName>
        <fullName evidence="4">CFP-6</fullName>
    </submittedName>
</protein>
<name>A0A379LX20_9NOCA</name>
<keyword evidence="2" id="KW-0812">Transmembrane</keyword>
<feature type="transmembrane region" description="Helical" evidence="2">
    <location>
        <begin position="39"/>
        <end position="56"/>
    </location>
</feature>
<dbReference type="EMBL" id="UGVI01000001">
    <property type="protein sequence ID" value="SUE14600.1"/>
    <property type="molecule type" value="Genomic_DNA"/>
</dbReference>
<reference evidence="4 5" key="1">
    <citation type="submission" date="2018-06" db="EMBL/GenBank/DDBJ databases">
        <authorList>
            <consortium name="Pathogen Informatics"/>
            <person name="Doyle S."/>
        </authorList>
    </citation>
    <scope>NUCLEOTIDE SEQUENCE [LARGE SCALE GENOMIC DNA]</scope>
    <source>
        <strain evidence="4 5">NCTC13296</strain>
    </source>
</reference>
<evidence type="ECO:0000259" key="3">
    <source>
        <dbReference type="Pfam" id="PF10756"/>
    </source>
</evidence>
<accession>A0A379LX20</accession>
<evidence type="ECO:0000313" key="5">
    <source>
        <dbReference type="Proteomes" id="UP000254569"/>
    </source>
</evidence>
<organism evidence="4 5">
    <name type="scientific">Rhodococcus gordoniae</name>
    <dbReference type="NCBI Taxonomy" id="223392"/>
    <lineage>
        <taxon>Bacteria</taxon>
        <taxon>Bacillati</taxon>
        <taxon>Actinomycetota</taxon>
        <taxon>Actinomycetes</taxon>
        <taxon>Mycobacteriales</taxon>
        <taxon>Nocardiaceae</taxon>
        <taxon>Rhodococcus</taxon>
    </lineage>
</organism>
<sequence>MPRLQCEDVEVSSSQQPVPPTPSSHTPDSTTQVIQISRLSFLACALLFLALASPALAWPAAFAWTLIIPFLVAAWIVRVRTVVGPEGIVARATFSTTTLDWDSLDGLRFPKRGWARARLTDGSEVALPVVTFGRLPQLSEASAGRIPDPYAAARRAEEESHRAEAASESGSESVSGAETADDAGTVEKKDHRSS</sequence>
<dbReference type="Pfam" id="PF10756">
    <property type="entry name" value="bPH_6"/>
    <property type="match status" value="1"/>
</dbReference>
<feature type="region of interest" description="Disordered" evidence="1">
    <location>
        <begin position="1"/>
        <end position="29"/>
    </location>
</feature>
<feature type="compositionally biased region" description="Basic and acidic residues" evidence="1">
    <location>
        <begin position="185"/>
        <end position="194"/>
    </location>
</feature>
<dbReference type="AlphaFoldDB" id="A0A379LX20"/>
<keyword evidence="2" id="KW-1133">Transmembrane helix</keyword>
<gene>
    <name evidence="4" type="primary">cfp6</name>
    <name evidence="4" type="ORF">NCTC13296_01448</name>
</gene>
<evidence type="ECO:0000256" key="1">
    <source>
        <dbReference type="SAM" id="MobiDB-lite"/>
    </source>
</evidence>
<keyword evidence="2" id="KW-0472">Membrane</keyword>
<dbReference type="Proteomes" id="UP000254569">
    <property type="component" value="Unassembled WGS sequence"/>
</dbReference>
<feature type="region of interest" description="Disordered" evidence="1">
    <location>
        <begin position="149"/>
        <end position="194"/>
    </location>
</feature>
<keyword evidence="5" id="KW-1185">Reference proteome</keyword>
<feature type="compositionally biased region" description="Basic and acidic residues" evidence="1">
    <location>
        <begin position="154"/>
        <end position="165"/>
    </location>
</feature>
<feature type="compositionally biased region" description="Low complexity" evidence="1">
    <location>
        <begin position="166"/>
        <end position="178"/>
    </location>
</feature>